<dbReference type="Gene3D" id="3.40.50.1240">
    <property type="entry name" value="Phosphoglycerate mutase-like"/>
    <property type="match status" value="1"/>
</dbReference>
<evidence type="ECO:0000313" key="2">
    <source>
        <dbReference type="Proteomes" id="UP001321542"/>
    </source>
</evidence>
<proteinExistence type="predicted"/>
<reference evidence="1 2" key="1">
    <citation type="journal article" date="2010" name="ChemBioChem">
        <title>Cloning and characterization of the biosynthetic gene cluster of 16-membered macrolide antibiotic FD-891: involvement of a dual functional cytochrome P450 monooxygenase catalyzing epoxidation and hydroxylation.</title>
        <authorList>
            <person name="Kudo F."/>
            <person name="Motegi A."/>
            <person name="Mizoue K."/>
            <person name="Eguchi T."/>
        </authorList>
    </citation>
    <scope>NUCLEOTIDE SEQUENCE [LARGE SCALE GENOMIC DNA]</scope>
    <source>
        <strain evidence="1 2">A-8890</strain>
    </source>
</reference>
<keyword evidence="2" id="KW-1185">Reference proteome</keyword>
<dbReference type="InterPro" id="IPR029033">
    <property type="entry name" value="His_PPase_superfam"/>
</dbReference>
<gene>
    <name evidence="1" type="ORF">SGFS_077840</name>
</gene>
<name>A0ABM7FJR6_9ACTN</name>
<organism evidence="1 2">
    <name type="scientific">Streptomyces graminofaciens</name>
    <dbReference type="NCBI Taxonomy" id="68212"/>
    <lineage>
        <taxon>Bacteria</taxon>
        <taxon>Bacillati</taxon>
        <taxon>Actinomycetota</taxon>
        <taxon>Actinomycetes</taxon>
        <taxon>Kitasatosporales</taxon>
        <taxon>Streptomycetaceae</taxon>
        <taxon>Streptomyces</taxon>
    </lineage>
</organism>
<dbReference type="SUPFAM" id="SSF53254">
    <property type="entry name" value="Phosphoglycerate mutase-like"/>
    <property type="match status" value="1"/>
</dbReference>
<reference evidence="1 2" key="2">
    <citation type="journal article" date="2023" name="ChemBioChem">
        <title>Acyltransferase Domain Exchange between Two Independent Type I Polyketide Synthases in the Same Producer Strain of Macrolide Antibiotics.</title>
        <authorList>
            <person name="Kudo F."/>
            <person name="Kishikawa K."/>
            <person name="Tsuboi K."/>
            <person name="Kido T."/>
            <person name="Usui T."/>
            <person name="Hashimoto J."/>
            <person name="Shin-Ya K."/>
            <person name="Miyanaga A."/>
            <person name="Eguchi T."/>
        </authorList>
    </citation>
    <scope>NUCLEOTIDE SEQUENCE [LARGE SCALE GENOMIC DNA]</scope>
    <source>
        <strain evidence="1 2">A-8890</strain>
    </source>
</reference>
<protein>
    <submittedName>
        <fullName evidence="1">Histidine acid phosphatase</fullName>
    </submittedName>
</protein>
<evidence type="ECO:0000313" key="1">
    <source>
        <dbReference type="EMBL" id="BBC36490.1"/>
    </source>
</evidence>
<sequence>MGLPGSTKAATAGQPYTYADNPWRGANVAPLGANIRWDVFEKGSTYLVRMLYNEKETAFKAGCRPVSRGSAFYELNELERCFGRTASGS</sequence>
<dbReference type="EMBL" id="AP018448">
    <property type="protein sequence ID" value="BBC36490.1"/>
    <property type="molecule type" value="Genomic_DNA"/>
</dbReference>
<accession>A0ABM7FJR6</accession>
<dbReference type="Proteomes" id="UP001321542">
    <property type="component" value="Chromosome"/>
</dbReference>